<accession>A0A7D9H5R7</accession>
<dbReference type="Proteomes" id="UP000478008">
    <property type="component" value="Unassembled WGS sequence"/>
</dbReference>
<evidence type="ECO:0000256" key="1">
    <source>
        <dbReference type="ARBA" id="ARBA00004374"/>
    </source>
</evidence>
<evidence type="ECO:0000256" key="3">
    <source>
        <dbReference type="ARBA" id="ARBA00022448"/>
    </source>
</evidence>
<dbReference type="EMBL" id="CABFWN010000004">
    <property type="protein sequence ID" value="VUG19005.1"/>
    <property type="molecule type" value="Genomic_DNA"/>
</dbReference>
<evidence type="ECO:0000256" key="4">
    <source>
        <dbReference type="ARBA" id="ARBA00022452"/>
    </source>
</evidence>
<comment type="subcellular location">
    <subcellularLocation>
        <location evidence="1">Mitochondrion outer membrane</location>
        <topology evidence="1">Multi-pass membrane protein</topology>
    </subcellularLocation>
</comment>
<keyword evidence="4" id="KW-1134">Transmembrane beta strand</keyword>
<keyword evidence="5" id="KW-0812">Transmembrane</keyword>
<keyword evidence="3" id="KW-0813">Transport</keyword>
<comment type="similarity">
    <text evidence="2">Belongs to the Tom40 family.</text>
</comment>
<dbReference type="CDD" id="cd07305">
    <property type="entry name" value="Porin3_Tom40"/>
    <property type="match status" value="1"/>
</dbReference>
<keyword evidence="8" id="KW-0496">Mitochondrion</keyword>
<dbReference type="AlphaFoldDB" id="A0A7D9H5R7"/>
<gene>
    <name evidence="10" type="primary">TOM40</name>
    <name evidence="10" type="ORF">DEBR0S4_08064G</name>
</gene>
<evidence type="ECO:0000256" key="5">
    <source>
        <dbReference type="ARBA" id="ARBA00022692"/>
    </source>
</evidence>
<evidence type="ECO:0000256" key="9">
    <source>
        <dbReference type="ARBA" id="ARBA00023136"/>
    </source>
</evidence>
<dbReference type="GO" id="GO:0008320">
    <property type="term" value="F:protein transmembrane transporter activity"/>
    <property type="evidence" value="ECO:0007669"/>
    <property type="project" value="InterPro"/>
</dbReference>
<keyword evidence="9" id="KW-0472">Membrane</keyword>
<evidence type="ECO:0000256" key="8">
    <source>
        <dbReference type="ARBA" id="ARBA00023128"/>
    </source>
</evidence>
<dbReference type="InterPro" id="IPR037930">
    <property type="entry name" value="Tom40"/>
</dbReference>
<sequence length="398" mass="42904">MSEASSSTQSSSGFNLGQLSKALSPIKSLVSQGELNKENDADHGGFWSSNPIFQFVNNVATTISSHRQSLDLINPGTMENLNKEVEKDVFLTQYEFSGLRADLSKTFAMKPLFQVSHSFSTGGKSPAYAFAGMFASDDSFIQGTIDNELSLTGRLNYAWNKSNISKVTLQLAAGQPPMCQIEQDYQANDFSLNFKTLNPDFSGASFNGVMVGSILQSITPKFALGMETAYSAMQPGMPGDAGISLVGRYNNKNWIASAQLQAQGALTAAFWRKVSDHVEAGIETTLQASYQPVMSSMMTPTMQAVLDADTTIGAKYEFRQSIYRGQLTSNGVASFMLEHRILPTLGLTFTASIDQLKNTSKMGLGLQIETAGSEDVMMMQNGLVDADGNPVPGAPQMA</sequence>
<dbReference type="GO" id="GO:0030150">
    <property type="term" value="P:protein import into mitochondrial matrix"/>
    <property type="evidence" value="ECO:0007669"/>
    <property type="project" value="InterPro"/>
</dbReference>
<proteinExistence type="inferred from homology"/>
<dbReference type="GO" id="GO:0005741">
    <property type="term" value="C:mitochondrial outer membrane"/>
    <property type="evidence" value="ECO:0007669"/>
    <property type="project" value="UniProtKB-SubCell"/>
</dbReference>
<evidence type="ECO:0000256" key="6">
    <source>
        <dbReference type="ARBA" id="ARBA00022787"/>
    </source>
</evidence>
<organism evidence="10 11">
    <name type="scientific">Dekkera bruxellensis</name>
    <name type="common">Brettanomyces custersii</name>
    <dbReference type="NCBI Taxonomy" id="5007"/>
    <lineage>
        <taxon>Eukaryota</taxon>
        <taxon>Fungi</taxon>
        <taxon>Dikarya</taxon>
        <taxon>Ascomycota</taxon>
        <taxon>Saccharomycotina</taxon>
        <taxon>Pichiomycetes</taxon>
        <taxon>Pichiales</taxon>
        <taxon>Pichiaceae</taxon>
        <taxon>Brettanomyces</taxon>
    </lineage>
</organism>
<name>A0A7D9H5R7_DEKBR</name>
<dbReference type="InterPro" id="IPR023614">
    <property type="entry name" value="Porin_dom_sf"/>
</dbReference>
<keyword evidence="11" id="KW-1185">Reference proteome</keyword>
<dbReference type="Pfam" id="PF01459">
    <property type="entry name" value="Porin_3"/>
    <property type="match status" value="1"/>
</dbReference>
<evidence type="ECO:0000256" key="7">
    <source>
        <dbReference type="ARBA" id="ARBA00022927"/>
    </source>
</evidence>
<keyword evidence="6" id="KW-1000">Mitochondrion outer membrane</keyword>
<dbReference type="InterPro" id="IPR027246">
    <property type="entry name" value="Porin_Euk/Tom40"/>
</dbReference>
<protein>
    <submittedName>
        <fullName evidence="10">DEBR0S4_08064g1_1</fullName>
    </submittedName>
</protein>
<evidence type="ECO:0000313" key="11">
    <source>
        <dbReference type="Proteomes" id="UP000478008"/>
    </source>
</evidence>
<evidence type="ECO:0000313" key="10">
    <source>
        <dbReference type="EMBL" id="VUG19005.1"/>
    </source>
</evidence>
<keyword evidence="7" id="KW-0653">Protein transport</keyword>
<evidence type="ECO:0000256" key="2">
    <source>
        <dbReference type="ARBA" id="ARBA00010510"/>
    </source>
</evidence>
<reference evidence="10 11" key="1">
    <citation type="submission" date="2019-07" db="EMBL/GenBank/DDBJ databases">
        <authorList>
            <person name="Friedrich A."/>
            <person name="Schacherer J."/>
        </authorList>
    </citation>
    <scope>NUCLEOTIDE SEQUENCE [LARGE SCALE GENOMIC DNA]</scope>
</reference>
<dbReference type="PANTHER" id="PTHR10802">
    <property type="entry name" value="MITOCHONDRIAL IMPORT RECEPTOR SUBUNIT TOM40"/>
    <property type="match status" value="1"/>
</dbReference>
<dbReference type="Gene3D" id="2.40.160.10">
    <property type="entry name" value="Porin"/>
    <property type="match status" value="1"/>
</dbReference>